<dbReference type="AlphaFoldDB" id="A0A4Y9XUB9"/>
<feature type="compositionally biased region" description="Low complexity" evidence="1">
    <location>
        <begin position="1"/>
        <end position="21"/>
    </location>
</feature>
<evidence type="ECO:0000313" key="2">
    <source>
        <dbReference type="EMBL" id="TFY53362.1"/>
    </source>
</evidence>
<organism evidence="2 3">
    <name type="scientific">Rhodofomes roseus</name>
    <dbReference type="NCBI Taxonomy" id="34475"/>
    <lineage>
        <taxon>Eukaryota</taxon>
        <taxon>Fungi</taxon>
        <taxon>Dikarya</taxon>
        <taxon>Basidiomycota</taxon>
        <taxon>Agaricomycotina</taxon>
        <taxon>Agaricomycetes</taxon>
        <taxon>Polyporales</taxon>
        <taxon>Rhodofomes</taxon>
    </lineage>
</organism>
<gene>
    <name evidence="2" type="ORF">EVJ58_g9493</name>
</gene>
<accession>A0A4Y9XUB9</accession>
<sequence>MSLPSAALSPAAQPPEGVFVPPFFPPGPFRLDGSFSPHHASQPPPPPAQSSPGPSVRPPSSPDHFVRDTGLLDPVLRVPSAGSAVAPQPSPTGPPSAAPRLAPSRSLPAPSAPGPIVPTTGLVDSVPRAPASTRLLRPPLRKPRCRRAPTALPPMLIPPGICAPSAPVGVLPPVVIPMQDRVDVLEARATSQASELTSLRHSVNALTAIMPGPCPSPSEMHGTTAALSERIEHLSEFAHFVDRASRARVREANDNFAFMLIRVDTLTEDLARVSSIMQDLSRTASDPAVVDSLATVERSMHSILQILGRSSGSSAPNPRSEPAPSRGRSRRNHRSRGRGRGGPPGVHFDFGLGPN</sequence>
<dbReference type="STRING" id="34475.A0A4Y9XUB9"/>
<dbReference type="Proteomes" id="UP000298390">
    <property type="component" value="Unassembled WGS sequence"/>
</dbReference>
<protein>
    <submittedName>
        <fullName evidence="2">Uncharacterized protein</fullName>
    </submittedName>
</protein>
<feature type="region of interest" description="Disordered" evidence="1">
    <location>
        <begin position="307"/>
        <end position="355"/>
    </location>
</feature>
<proteinExistence type="predicted"/>
<feature type="region of interest" description="Disordered" evidence="1">
    <location>
        <begin position="1"/>
        <end position="126"/>
    </location>
</feature>
<feature type="compositionally biased region" description="Pro residues" evidence="1">
    <location>
        <begin position="88"/>
        <end position="97"/>
    </location>
</feature>
<evidence type="ECO:0000313" key="3">
    <source>
        <dbReference type="Proteomes" id="UP000298390"/>
    </source>
</evidence>
<feature type="compositionally biased region" description="Pro residues" evidence="1">
    <location>
        <begin position="42"/>
        <end position="61"/>
    </location>
</feature>
<feature type="compositionally biased region" description="Polar residues" evidence="1">
    <location>
        <begin position="308"/>
        <end position="317"/>
    </location>
</feature>
<comment type="caution">
    <text evidence="2">The sequence shown here is derived from an EMBL/GenBank/DDBJ whole genome shotgun (WGS) entry which is preliminary data.</text>
</comment>
<feature type="compositionally biased region" description="Basic residues" evidence="1">
    <location>
        <begin position="327"/>
        <end position="339"/>
    </location>
</feature>
<dbReference type="EMBL" id="SEKV01000835">
    <property type="protein sequence ID" value="TFY53362.1"/>
    <property type="molecule type" value="Genomic_DNA"/>
</dbReference>
<reference evidence="2 3" key="1">
    <citation type="submission" date="2019-01" db="EMBL/GenBank/DDBJ databases">
        <title>Genome sequencing of the rare red list fungi Fomitopsis rosea.</title>
        <authorList>
            <person name="Buettner E."/>
            <person name="Kellner H."/>
        </authorList>
    </citation>
    <scope>NUCLEOTIDE SEQUENCE [LARGE SCALE GENOMIC DNA]</scope>
    <source>
        <strain evidence="2 3">DSM 105464</strain>
    </source>
</reference>
<evidence type="ECO:0000256" key="1">
    <source>
        <dbReference type="SAM" id="MobiDB-lite"/>
    </source>
</evidence>
<name>A0A4Y9XUB9_9APHY</name>
<feature type="compositionally biased region" description="Low complexity" evidence="1">
    <location>
        <begin position="98"/>
        <end position="109"/>
    </location>
</feature>